<comment type="similarity">
    <text evidence="2 11">Belongs to the SPC25 family.</text>
</comment>
<feature type="domain" description="Chromosome segregation protein Spc25 C-terminal" evidence="12">
    <location>
        <begin position="64"/>
        <end position="132"/>
    </location>
</feature>
<dbReference type="GO" id="GO:0007059">
    <property type="term" value="P:chromosome segregation"/>
    <property type="evidence" value="ECO:0007669"/>
    <property type="project" value="InterPro"/>
</dbReference>
<organism evidence="13 14">
    <name type="scientific">Stichopus japonicus</name>
    <name type="common">Sea cucumber</name>
    <dbReference type="NCBI Taxonomy" id="307972"/>
    <lineage>
        <taxon>Eukaryota</taxon>
        <taxon>Metazoa</taxon>
        <taxon>Echinodermata</taxon>
        <taxon>Eleutherozoa</taxon>
        <taxon>Echinozoa</taxon>
        <taxon>Holothuroidea</taxon>
        <taxon>Aspidochirotacea</taxon>
        <taxon>Aspidochirotida</taxon>
        <taxon>Stichopodidae</taxon>
        <taxon>Apostichopus</taxon>
    </lineage>
</organism>
<reference evidence="13 14" key="1">
    <citation type="journal article" date="2017" name="PLoS Biol.">
        <title>The sea cucumber genome provides insights into morphological evolution and visceral regeneration.</title>
        <authorList>
            <person name="Zhang X."/>
            <person name="Sun L."/>
            <person name="Yuan J."/>
            <person name="Sun Y."/>
            <person name="Gao Y."/>
            <person name="Zhang L."/>
            <person name="Li S."/>
            <person name="Dai H."/>
            <person name="Hamel J.F."/>
            <person name="Liu C."/>
            <person name="Yu Y."/>
            <person name="Liu S."/>
            <person name="Lin W."/>
            <person name="Guo K."/>
            <person name="Jin S."/>
            <person name="Xu P."/>
            <person name="Storey K.B."/>
            <person name="Huan P."/>
            <person name="Zhang T."/>
            <person name="Zhou Y."/>
            <person name="Zhang J."/>
            <person name="Lin C."/>
            <person name="Li X."/>
            <person name="Xing L."/>
            <person name="Huo D."/>
            <person name="Sun M."/>
            <person name="Wang L."/>
            <person name="Mercier A."/>
            <person name="Li F."/>
            <person name="Yang H."/>
            <person name="Xiang J."/>
        </authorList>
    </citation>
    <scope>NUCLEOTIDE SEQUENCE [LARGE SCALE GENOMIC DNA]</scope>
    <source>
        <strain evidence="13">Shaxun</strain>
        <tissue evidence="13">Muscle</tissue>
    </source>
</reference>
<keyword evidence="7" id="KW-0175">Coiled coil</keyword>
<accession>A0A2G8JZ64</accession>
<dbReference type="InterPro" id="IPR045143">
    <property type="entry name" value="Spc25"/>
</dbReference>
<dbReference type="EMBL" id="MRZV01001059">
    <property type="protein sequence ID" value="PIK41047.1"/>
    <property type="molecule type" value="Genomic_DNA"/>
</dbReference>
<proteinExistence type="inferred from homology"/>
<evidence type="ECO:0000256" key="10">
    <source>
        <dbReference type="ARBA" id="ARBA00065771"/>
    </source>
</evidence>
<evidence type="ECO:0000256" key="7">
    <source>
        <dbReference type="ARBA" id="ARBA00023054"/>
    </source>
</evidence>
<evidence type="ECO:0000256" key="11">
    <source>
        <dbReference type="RuleBase" id="RU367150"/>
    </source>
</evidence>
<dbReference type="AlphaFoldDB" id="A0A2G8JZ64"/>
<dbReference type="GO" id="GO:0051301">
    <property type="term" value="P:cell division"/>
    <property type="evidence" value="ECO:0007669"/>
    <property type="project" value="UniProtKB-UniRule"/>
</dbReference>
<comment type="caution">
    <text evidence="13">The sequence shown here is derived from an EMBL/GenBank/DDBJ whole genome shotgun (WGS) entry which is preliminary data.</text>
</comment>
<evidence type="ECO:0000256" key="5">
    <source>
        <dbReference type="ARBA" id="ARBA00022618"/>
    </source>
</evidence>
<keyword evidence="5 11" id="KW-0132">Cell division</keyword>
<evidence type="ECO:0000256" key="6">
    <source>
        <dbReference type="ARBA" id="ARBA00022776"/>
    </source>
</evidence>
<dbReference type="FunFam" id="3.30.457.50:FF:000001">
    <property type="entry name" value="Probable kinetochore protein spc25"/>
    <property type="match status" value="1"/>
</dbReference>
<keyword evidence="8 11" id="KW-0131">Cell cycle</keyword>
<keyword evidence="9 11" id="KW-0137">Centromere</keyword>
<dbReference type="InterPro" id="IPR013255">
    <property type="entry name" value="Spc25_C"/>
</dbReference>
<evidence type="ECO:0000256" key="2">
    <source>
        <dbReference type="ARBA" id="ARBA00006379"/>
    </source>
</evidence>
<comment type="function">
    <text evidence="11">Acts as a component of the essential kinetochore-associated NDC80 complex, which is required for chromosome segregation and spindle checkpoint activity.</text>
</comment>
<evidence type="ECO:0000256" key="8">
    <source>
        <dbReference type="ARBA" id="ARBA00023306"/>
    </source>
</evidence>
<evidence type="ECO:0000313" key="14">
    <source>
        <dbReference type="Proteomes" id="UP000230750"/>
    </source>
</evidence>
<dbReference type="PANTHER" id="PTHR14281:SF0">
    <property type="entry name" value="KINETOCHORE PROTEIN SPC25"/>
    <property type="match status" value="1"/>
</dbReference>
<keyword evidence="4 11" id="KW-0158">Chromosome</keyword>
<keyword evidence="14" id="KW-1185">Reference proteome</keyword>
<sequence length="135" mass="15968">MIYSNLFWEVNAILPLSDLLLTCECFTSTVLETQQKATRLRLSELTKAEEFFKQRMGLRFKKLDSENLQFVFTNIDPKDHERVYYFTIKVIGKEYHVTDCCPQVEAMEELVQKLNKSNNLMEFAVTVRQKFKLVK</sequence>
<dbReference type="OrthoDB" id="6353017at2759"/>
<evidence type="ECO:0000256" key="3">
    <source>
        <dbReference type="ARBA" id="ARBA00013692"/>
    </source>
</evidence>
<dbReference type="PANTHER" id="PTHR14281">
    <property type="entry name" value="KINETOCHORE PROTEIN SPC25-RELATED"/>
    <property type="match status" value="1"/>
</dbReference>
<evidence type="ECO:0000256" key="4">
    <source>
        <dbReference type="ARBA" id="ARBA00022454"/>
    </source>
</evidence>
<dbReference type="Proteomes" id="UP000230750">
    <property type="component" value="Unassembled WGS sequence"/>
</dbReference>
<keyword evidence="6 11" id="KW-0498">Mitosis</keyword>
<evidence type="ECO:0000259" key="12">
    <source>
        <dbReference type="Pfam" id="PF08234"/>
    </source>
</evidence>
<dbReference type="STRING" id="307972.A0A2G8JZ64"/>
<keyword evidence="11" id="KW-0539">Nucleus</keyword>
<dbReference type="CDD" id="cd23784">
    <property type="entry name" value="RWD_Spc25"/>
    <property type="match status" value="1"/>
</dbReference>
<name>A0A2G8JZ64_STIJA</name>
<gene>
    <name evidence="13" type="ORF">BSL78_22120</name>
</gene>
<dbReference type="Pfam" id="PF08234">
    <property type="entry name" value="Spindle_Spc25"/>
    <property type="match status" value="1"/>
</dbReference>
<evidence type="ECO:0000313" key="13">
    <source>
        <dbReference type="EMBL" id="PIK41047.1"/>
    </source>
</evidence>
<dbReference type="Gene3D" id="3.30.457.50">
    <property type="entry name" value="Chromosome segregation protein Spc25"/>
    <property type="match status" value="1"/>
</dbReference>
<dbReference type="GO" id="GO:0031262">
    <property type="term" value="C:Ndc80 complex"/>
    <property type="evidence" value="ECO:0007669"/>
    <property type="project" value="InterPro"/>
</dbReference>
<dbReference type="GO" id="GO:0005634">
    <property type="term" value="C:nucleus"/>
    <property type="evidence" value="ECO:0007669"/>
    <property type="project" value="UniProtKB-SubCell"/>
</dbReference>
<evidence type="ECO:0000256" key="1">
    <source>
        <dbReference type="ARBA" id="ARBA00004584"/>
    </source>
</evidence>
<comment type="subunit">
    <text evidence="10">Component of the NDC80 complex, which is composed of ndc80, cdca1, spbc24 and spbc25. The NDC80 complex interacts with mis12 and zwint.</text>
</comment>
<keyword evidence="11" id="KW-0995">Kinetochore</keyword>
<protein>
    <recommendedName>
        <fullName evidence="3 11">Kinetochore protein SPC25</fullName>
    </recommendedName>
</protein>
<evidence type="ECO:0000256" key="9">
    <source>
        <dbReference type="ARBA" id="ARBA00023328"/>
    </source>
</evidence>
<comment type="subcellular location">
    <subcellularLocation>
        <location evidence="1">Chromosome</location>
        <location evidence="1">Centromere</location>
    </subcellularLocation>
    <subcellularLocation>
        <location evidence="11">Nucleus</location>
    </subcellularLocation>
    <subcellularLocation>
        <location evidence="11">Chromosome</location>
        <location evidence="11">Centromere</location>
        <location evidence="11">Kinetochore</location>
    </subcellularLocation>
</comment>